<dbReference type="Proteomes" id="UP001222027">
    <property type="component" value="Unassembled WGS sequence"/>
</dbReference>
<evidence type="ECO:0000313" key="3">
    <source>
        <dbReference type="Proteomes" id="UP001222027"/>
    </source>
</evidence>
<feature type="region of interest" description="Disordered" evidence="1">
    <location>
        <begin position="1"/>
        <end position="42"/>
    </location>
</feature>
<gene>
    <name evidence="2" type="ORF">OPV22_032079</name>
</gene>
<feature type="region of interest" description="Disordered" evidence="1">
    <location>
        <begin position="724"/>
        <end position="761"/>
    </location>
</feature>
<feature type="compositionally biased region" description="Basic and acidic residues" evidence="1">
    <location>
        <begin position="436"/>
        <end position="447"/>
    </location>
</feature>
<dbReference type="Gene3D" id="3.30.160.60">
    <property type="entry name" value="Classic Zinc Finger"/>
    <property type="match status" value="1"/>
</dbReference>
<feature type="compositionally biased region" description="Basic and acidic residues" evidence="1">
    <location>
        <begin position="727"/>
        <end position="759"/>
    </location>
</feature>
<proteinExistence type="predicted"/>
<feature type="region of interest" description="Disordered" evidence="1">
    <location>
        <begin position="436"/>
        <end position="458"/>
    </location>
</feature>
<keyword evidence="3" id="KW-1185">Reference proteome</keyword>
<dbReference type="PANTHER" id="PTHR35767">
    <property type="entry name" value="HAPLESS PROTEIN"/>
    <property type="match status" value="1"/>
</dbReference>
<feature type="compositionally biased region" description="Polar residues" evidence="1">
    <location>
        <begin position="583"/>
        <end position="601"/>
    </location>
</feature>
<feature type="region of interest" description="Disordered" evidence="1">
    <location>
        <begin position="125"/>
        <end position="146"/>
    </location>
</feature>
<name>A0AAV8PX96_ENSVE</name>
<organism evidence="2 3">
    <name type="scientific">Ensete ventricosum</name>
    <name type="common">Abyssinian banana</name>
    <name type="synonym">Musa ensete</name>
    <dbReference type="NCBI Taxonomy" id="4639"/>
    <lineage>
        <taxon>Eukaryota</taxon>
        <taxon>Viridiplantae</taxon>
        <taxon>Streptophyta</taxon>
        <taxon>Embryophyta</taxon>
        <taxon>Tracheophyta</taxon>
        <taxon>Spermatophyta</taxon>
        <taxon>Magnoliopsida</taxon>
        <taxon>Liliopsida</taxon>
        <taxon>Zingiberales</taxon>
        <taxon>Musaceae</taxon>
        <taxon>Ensete</taxon>
    </lineage>
</organism>
<evidence type="ECO:0008006" key="4">
    <source>
        <dbReference type="Google" id="ProtNLM"/>
    </source>
</evidence>
<protein>
    <recommendedName>
        <fullName evidence="4">UBZ4-type domain-containing protein</fullName>
    </recommendedName>
</protein>
<accession>A0AAV8PX96</accession>
<feature type="region of interest" description="Disordered" evidence="1">
    <location>
        <begin position="583"/>
        <end position="618"/>
    </location>
</feature>
<evidence type="ECO:0000313" key="2">
    <source>
        <dbReference type="EMBL" id="KAJ8459153.1"/>
    </source>
</evidence>
<reference evidence="2 3" key="1">
    <citation type="submission" date="2022-12" db="EMBL/GenBank/DDBJ databases">
        <title>Chromosome-scale assembly of the Ensete ventricosum genome.</title>
        <authorList>
            <person name="Dussert Y."/>
            <person name="Stocks J."/>
            <person name="Wendawek A."/>
            <person name="Woldeyes F."/>
            <person name="Nichols R.A."/>
            <person name="Borrell J.S."/>
        </authorList>
    </citation>
    <scope>NUCLEOTIDE SEQUENCE [LARGE SCALE GENOMIC DNA]</scope>
    <source>
        <strain evidence="3">cv. Maze</strain>
        <tissue evidence="2">Seeds</tissue>
    </source>
</reference>
<evidence type="ECO:0000256" key="1">
    <source>
        <dbReference type="SAM" id="MobiDB-lite"/>
    </source>
</evidence>
<sequence length="1318" mass="144439">MLSAKSPLDPSCSSKVPALKTGERASEKLASRERDPILGQTPTPNFSIRDYVFTSRSKGIETSWPFTQHFLQLCLKHGVKDVLPPFEPPDLVRVQCWRKGVEPQQSVNRSEIELIPVHSGPQEKAVNTKRDLCSPPETQPPDGRSATCQRFRTDELTHSIITCDQVEGTSAAIGGVSCSFAVNRDVFEAPSDIDVVEPTKKLESSREPSKKKCRLIVGLGVISDSSRAEDIKSSSSTVSDPMASKVCPVCKMFSSTSNTTLNAHIDQCLSMESNTKCCSSKVIKPKAKPRKKRLMVDIYTTAPRCTLEDLDKRNGTHWAVELAFAAAPSVEVDMETKKPKLVPVGSGEGINEGAVYVDSNGVKLGILSKLSSTSQSKEELKLQEHDKVVRTGKTFLISKKKHFKAKYSKKMKMKAQRKKLTSFMLLKAKIQTSVKGDCDGETHHENGESPLHISDPGNLANSRPACLRQWICSRRSDLPKKLASKNAHSASDNTALVTRSMLTENSRPDACFSSVSLSHHSKFSRLSEDLTSSPRSKKIDILSKTVHHMDDGMKVSEKLTISASTWSNESTGKNSLLLRVSKSSGNFESSSQTETKETAPSIQHRPDTSSDRTNIPSIHCPSAKAQIVSTLMKNDSVKRSPFNLQARKGDLSVNPDTCKKFRKHRSILRSGKIRAKFQPATDGVHNKGVLAPGADIARASKTLGSCELNHTCVIVSGTGEMMNDALPSRKDVPEFDKKDEGNTPEEQKHSNHLETEYHGPDVQNLDMQVEVLDSGNYVRKPSSETAGGNLLSNDTVCSESLRAAFGCQSISKSEVNTGQLMQISEKQEVFFGDTYGEEIDGQNIQMADKMEDRGEKDSYAVQLVECTVETMSIQESSGCSSSHGNVGHEIPQKSTSITSVRTTTNEAMKLAGDGEPCGSPDSTASTISLPSPKDLKYTNSDAKVFVSAINAQDKLGLIDPLAEDTVVSEERNVKDRNEELKVNLPAEISGCTVDDKTFCCSCREESLSREFQILRPNATHRTPKVKQVSKLFMRPSVSSSFNSCQNHRIDTTVISDLQAAGQPTTSKGLSDCVAKVPTCSVLGSAIPSSQSQNRSISNPILRLMGKNLMVMNNEEFVQPQSTVLEYPPNVNFLSPLGFALNTNHSEQETFQYHHKIFSGSPAFDVTTSVDEHQFPICMPSTQMAGFSVTPLRTAFVPRLDHQTWQKNACRRSNSSPASCILNEVLVIDDSTEFERRPVTSLSSPTSTLPFATSAPQKAMVLHHPVPFCSILLPLLACSHQHVTHSCMGPKLYKDFLIYSLSSSHEASLGTKRTEPTRM</sequence>
<dbReference type="PANTHER" id="PTHR35767:SF1">
    <property type="entry name" value="HAPLESS PROTEIN"/>
    <property type="match status" value="1"/>
</dbReference>
<feature type="compositionally biased region" description="Basic and acidic residues" evidence="1">
    <location>
        <begin position="21"/>
        <end position="36"/>
    </location>
</feature>
<comment type="caution">
    <text evidence="2">The sequence shown here is derived from an EMBL/GenBank/DDBJ whole genome shotgun (WGS) entry which is preliminary data.</text>
</comment>
<dbReference type="EMBL" id="JAQQAF010000009">
    <property type="protein sequence ID" value="KAJ8459153.1"/>
    <property type="molecule type" value="Genomic_DNA"/>
</dbReference>